<gene>
    <name evidence="11" type="ORF">ISO4_02093</name>
</gene>
<keyword evidence="5" id="KW-0547">Nucleotide-binding</keyword>
<keyword evidence="12" id="KW-1185">Reference proteome</keyword>
<dbReference type="Pfam" id="PF00175">
    <property type="entry name" value="NAD_binding_1"/>
    <property type="match status" value="1"/>
</dbReference>
<dbReference type="CDD" id="cd06195">
    <property type="entry name" value="FNR1"/>
    <property type="match status" value="1"/>
</dbReference>
<evidence type="ECO:0000313" key="11">
    <source>
        <dbReference type="EMBL" id="MBF5053491.1"/>
    </source>
</evidence>
<organism evidence="11 12">
    <name type="scientific">Alloalcanivorax venustensis ISO4</name>
    <dbReference type="NCBI Taxonomy" id="1177184"/>
    <lineage>
        <taxon>Bacteria</taxon>
        <taxon>Pseudomonadati</taxon>
        <taxon>Pseudomonadota</taxon>
        <taxon>Gammaproteobacteria</taxon>
        <taxon>Oceanospirillales</taxon>
        <taxon>Alcanivoracaceae</taxon>
        <taxon>Alloalcanivorax</taxon>
    </lineage>
</organism>
<evidence type="ECO:0000313" key="12">
    <source>
        <dbReference type="Proteomes" id="UP000644441"/>
    </source>
</evidence>
<evidence type="ECO:0000259" key="10">
    <source>
        <dbReference type="PROSITE" id="PS51384"/>
    </source>
</evidence>
<dbReference type="EMBL" id="ARXR01000017">
    <property type="protein sequence ID" value="MBF5053491.1"/>
    <property type="molecule type" value="Genomic_DNA"/>
</dbReference>
<dbReference type="PROSITE" id="PS51384">
    <property type="entry name" value="FAD_FR"/>
    <property type="match status" value="1"/>
</dbReference>
<evidence type="ECO:0000256" key="6">
    <source>
        <dbReference type="ARBA" id="ARBA00022827"/>
    </source>
</evidence>
<sequence>MSNLNTETVTSVRHWNETLFSFTTSRDPGFRFKNGHFTMIGLEQDGGRPLLRAYSIASANYEEELEFFSIKVPDGPLTSRLQKIQPGDKIYVSRKPTGTLVADHLLPGKRLWLLSTGTGLAPFLSIIKDPEIYEQFDQVILTHGVRYTSELAYRDVIENELPDNEFFGDIIRNQLLYYPTVTREPYRNKGRLTDLMTSGKLFDDLELPKPNLEEDRFMLCGSPAMLKDFTNILDDWGFRESRGGHMHEYVIERAFVEK</sequence>
<evidence type="ECO:0000256" key="5">
    <source>
        <dbReference type="ARBA" id="ARBA00022741"/>
    </source>
</evidence>
<accession>A0ABS0AH75</accession>
<dbReference type="RefSeq" id="WP_142947863.1">
    <property type="nucleotide sequence ID" value="NZ_ARXR01000017.1"/>
</dbReference>
<dbReference type="InterPro" id="IPR033892">
    <property type="entry name" value="FNR_bac"/>
</dbReference>
<evidence type="ECO:0000256" key="4">
    <source>
        <dbReference type="ARBA" id="ARBA00022630"/>
    </source>
</evidence>
<keyword evidence="8" id="KW-0560">Oxidoreductase</keyword>
<dbReference type="InterPro" id="IPR001433">
    <property type="entry name" value="OxRdtase_FAD/NAD-bd"/>
</dbReference>
<keyword evidence="6" id="KW-0274">FAD</keyword>
<comment type="similarity">
    <text evidence="2">Belongs to the ferredoxin--NADP reductase type 1 family.</text>
</comment>
<dbReference type="SUPFAM" id="SSF52343">
    <property type="entry name" value="Ferredoxin reductase-like, C-terminal NADP-linked domain"/>
    <property type="match status" value="1"/>
</dbReference>
<comment type="catalytic activity">
    <reaction evidence="9">
        <text>2 reduced [2Fe-2S]-[ferredoxin] + NADP(+) + H(+) = 2 oxidized [2Fe-2S]-[ferredoxin] + NADPH</text>
        <dbReference type="Rhea" id="RHEA:20125"/>
        <dbReference type="Rhea" id="RHEA-COMP:10000"/>
        <dbReference type="Rhea" id="RHEA-COMP:10001"/>
        <dbReference type="ChEBI" id="CHEBI:15378"/>
        <dbReference type="ChEBI" id="CHEBI:33737"/>
        <dbReference type="ChEBI" id="CHEBI:33738"/>
        <dbReference type="ChEBI" id="CHEBI:57783"/>
        <dbReference type="ChEBI" id="CHEBI:58349"/>
        <dbReference type="EC" id="1.18.1.2"/>
    </reaction>
</comment>
<comment type="caution">
    <text evidence="11">The sequence shown here is derived from an EMBL/GenBank/DDBJ whole genome shotgun (WGS) entry which is preliminary data.</text>
</comment>
<dbReference type="Proteomes" id="UP000644441">
    <property type="component" value="Unassembled WGS sequence"/>
</dbReference>
<feature type="domain" description="FAD-binding FR-type" evidence="10">
    <location>
        <begin position="2"/>
        <end position="103"/>
    </location>
</feature>
<evidence type="ECO:0000256" key="8">
    <source>
        <dbReference type="ARBA" id="ARBA00023002"/>
    </source>
</evidence>
<dbReference type="EC" id="1.18.1.2" evidence="3"/>
<dbReference type="PANTHER" id="PTHR47878:SF1">
    <property type="entry name" value="FLAVODOXIN_FERREDOXIN--NADP REDUCTASE"/>
    <property type="match status" value="1"/>
</dbReference>
<dbReference type="Gene3D" id="2.40.30.10">
    <property type="entry name" value="Translation factors"/>
    <property type="match status" value="1"/>
</dbReference>
<dbReference type="SUPFAM" id="SSF63380">
    <property type="entry name" value="Riboflavin synthase domain-like"/>
    <property type="match status" value="1"/>
</dbReference>
<dbReference type="InterPro" id="IPR051930">
    <property type="entry name" value="FNR_type-1"/>
</dbReference>
<dbReference type="GeneID" id="99765209"/>
<keyword evidence="7" id="KW-0521">NADP</keyword>
<proteinExistence type="inferred from homology"/>
<keyword evidence="4" id="KW-0285">Flavoprotein</keyword>
<evidence type="ECO:0000256" key="3">
    <source>
        <dbReference type="ARBA" id="ARBA00013223"/>
    </source>
</evidence>
<evidence type="ECO:0000256" key="2">
    <source>
        <dbReference type="ARBA" id="ARBA00008312"/>
    </source>
</evidence>
<name>A0ABS0AH75_9GAMM</name>
<comment type="cofactor">
    <cofactor evidence="1">
        <name>FAD</name>
        <dbReference type="ChEBI" id="CHEBI:57692"/>
    </cofactor>
</comment>
<protein>
    <recommendedName>
        <fullName evidence="3">ferredoxin--NADP(+) reductase</fullName>
        <ecNumber evidence="3">1.18.1.2</ecNumber>
    </recommendedName>
</protein>
<dbReference type="PANTHER" id="PTHR47878">
    <property type="entry name" value="OXIDOREDUCTASE FAD/NAD(P)-BINDING DOMAIN PROTEIN"/>
    <property type="match status" value="1"/>
</dbReference>
<dbReference type="InterPro" id="IPR017938">
    <property type="entry name" value="Riboflavin_synthase-like_b-brl"/>
</dbReference>
<evidence type="ECO:0000256" key="9">
    <source>
        <dbReference type="ARBA" id="ARBA00047776"/>
    </source>
</evidence>
<evidence type="ECO:0000256" key="1">
    <source>
        <dbReference type="ARBA" id="ARBA00001974"/>
    </source>
</evidence>
<evidence type="ECO:0000256" key="7">
    <source>
        <dbReference type="ARBA" id="ARBA00022857"/>
    </source>
</evidence>
<dbReference type="InterPro" id="IPR039261">
    <property type="entry name" value="FNR_nucleotide-bd"/>
</dbReference>
<dbReference type="InterPro" id="IPR017927">
    <property type="entry name" value="FAD-bd_FR_type"/>
</dbReference>
<reference evidence="11 12" key="1">
    <citation type="submission" date="2012-09" db="EMBL/GenBank/DDBJ databases">
        <title>Genome Sequence of alkane-degrading Bacterium Alcanivorax venustensis ISO4.</title>
        <authorList>
            <person name="Lai Q."/>
            <person name="Shao Z."/>
        </authorList>
    </citation>
    <scope>NUCLEOTIDE SEQUENCE [LARGE SCALE GENOMIC DNA]</scope>
    <source>
        <strain evidence="11 12">ISO4</strain>
    </source>
</reference>
<dbReference type="Gene3D" id="3.40.50.80">
    <property type="entry name" value="Nucleotide-binding domain of ferredoxin-NADP reductase (FNR) module"/>
    <property type="match status" value="1"/>
</dbReference>